<comment type="caution">
    <text evidence="3">The sequence shown here is derived from an EMBL/GenBank/DDBJ whole genome shotgun (WGS) entry which is preliminary data.</text>
</comment>
<keyword evidence="1" id="KW-0472">Membrane</keyword>
<dbReference type="SUPFAM" id="SSF90112">
    <property type="entry name" value="Neurotransmitter-gated ion-channel transmembrane pore"/>
    <property type="match status" value="1"/>
</dbReference>
<proteinExistence type="predicted"/>
<keyword evidence="1" id="KW-1133">Transmembrane helix</keyword>
<dbReference type="EMBL" id="JBICBT010000887">
    <property type="protein sequence ID" value="KAL3094948.1"/>
    <property type="molecule type" value="Genomic_DNA"/>
</dbReference>
<dbReference type="InterPro" id="IPR006029">
    <property type="entry name" value="Neurotrans-gated_channel_TM"/>
</dbReference>
<accession>A0ABD2JWJ2</accession>
<reference evidence="3 4" key="1">
    <citation type="submission" date="2024-10" db="EMBL/GenBank/DDBJ databases">
        <authorList>
            <person name="Kim D."/>
        </authorList>
    </citation>
    <scope>NUCLEOTIDE SEQUENCE [LARGE SCALE GENOMIC DNA]</scope>
    <source>
        <strain evidence="3">BH-2024</strain>
    </source>
</reference>
<evidence type="ECO:0000259" key="2">
    <source>
        <dbReference type="Pfam" id="PF02932"/>
    </source>
</evidence>
<evidence type="ECO:0000256" key="1">
    <source>
        <dbReference type="SAM" id="Phobius"/>
    </source>
</evidence>
<feature type="transmembrane region" description="Helical" evidence="1">
    <location>
        <begin position="62"/>
        <end position="80"/>
    </location>
</feature>
<feature type="domain" description="Neurotransmitter-gated ion-channel transmembrane" evidence="2">
    <location>
        <begin position="36"/>
        <end position="78"/>
    </location>
</feature>
<organism evidence="3 4">
    <name type="scientific">Heterodera trifolii</name>
    <dbReference type="NCBI Taxonomy" id="157864"/>
    <lineage>
        <taxon>Eukaryota</taxon>
        <taxon>Metazoa</taxon>
        <taxon>Ecdysozoa</taxon>
        <taxon>Nematoda</taxon>
        <taxon>Chromadorea</taxon>
        <taxon>Rhabditida</taxon>
        <taxon>Tylenchina</taxon>
        <taxon>Tylenchomorpha</taxon>
        <taxon>Tylenchoidea</taxon>
        <taxon>Heteroderidae</taxon>
        <taxon>Heteroderinae</taxon>
        <taxon>Heterodera</taxon>
    </lineage>
</organism>
<gene>
    <name evidence="3" type="ORF">niasHT_021216</name>
</gene>
<dbReference type="InterPro" id="IPR036719">
    <property type="entry name" value="Neuro-gated_channel_TM_sf"/>
</dbReference>
<protein>
    <recommendedName>
        <fullName evidence="2">Neurotransmitter-gated ion-channel transmembrane domain-containing protein</fullName>
    </recommendedName>
</protein>
<dbReference type="AlphaFoldDB" id="A0ABD2JWJ2"/>
<evidence type="ECO:0000313" key="4">
    <source>
        <dbReference type="Proteomes" id="UP001620626"/>
    </source>
</evidence>
<evidence type="ECO:0000313" key="3">
    <source>
        <dbReference type="EMBL" id="KAL3094948.1"/>
    </source>
</evidence>
<dbReference type="InterPro" id="IPR038050">
    <property type="entry name" value="Neuro_actylchol_rec"/>
</dbReference>
<name>A0ABD2JWJ2_9BILA</name>
<sequence>MTSLEIFNKKLEKVLAERIDYEDPNAIERVRDCGRISHFRREEEDQQIIEDWKYVSVVLDRIFLITFTVVCLLGCVLIIFRAPTIYDRTPALGDPKK</sequence>
<keyword evidence="1" id="KW-0812">Transmembrane</keyword>
<dbReference type="Pfam" id="PF02932">
    <property type="entry name" value="Neur_chan_memb"/>
    <property type="match status" value="1"/>
</dbReference>
<dbReference type="Proteomes" id="UP001620626">
    <property type="component" value="Unassembled WGS sequence"/>
</dbReference>
<dbReference type="Gene3D" id="1.20.58.390">
    <property type="entry name" value="Neurotransmitter-gated ion-channel transmembrane domain"/>
    <property type="match status" value="1"/>
</dbReference>
<keyword evidence="4" id="KW-1185">Reference proteome</keyword>